<proteinExistence type="predicted"/>
<evidence type="ECO:0000313" key="2">
    <source>
        <dbReference type="Proteomes" id="UP000199008"/>
    </source>
</evidence>
<name>A0A1G9FPT1_9BACL</name>
<gene>
    <name evidence="1" type="ORF">SAMN05216216_11345</name>
</gene>
<dbReference type="OrthoDB" id="3540923at2"/>
<accession>A0A1G9FPT1</accession>
<reference evidence="2" key="1">
    <citation type="submission" date="2016-10" db="EMBL/GenBank/DDBJ databases">
        <authorList>
            <person name="Varghese N."/>
            <person name="Submissions S."/>
        </authorList>
    </citation>
    <scope>NUCLEOTIDE SEQUENCE [LARGE SCALE GENOMIC DNA]</scope>
    <source>
        <strain evidence="2">CGMCC 1.8895</strain>
    </source>
</reference>
<dbReference type="Proteomes" id="UP000199008">
    <property type="component" value="Unassembled WGS sequence"/>
</dbReference>
<dbReference type="AlphaFoldDB" id="A0A1G9FPT1"/>
<dbReference type="RefSeq" id="WP_092986492.1">
    <property type="nucleotide sequence ID" value="NZ_FNFY01000013.1"/>
</dbReference>
<protein>
    <recommendedName>
        <fullName evidence="3">DUF5082 domain-containing protein</fullName>
    </recommendedName>
</protein>
<organism evidence="1 2">
    <name type="scientific">Lacicoccus qingdaonensis</name>
    <dbReference type="NCBI Taxonomy" id="576118"/>
    <lineage>
        <taxon>Bacteria</taxon>
        <taxon>Bacillati</taxon>
        <taxon>Bacillota</taxon>
        <taxon>Bacilli</taxon>
        <taxon>Bacillales</taxon>
        <taxon>Salinicoccaceae</taxon>
        <taxon>Lacicoccus</taxon>
    </lineage>
</organism>
<evidence type="ECO:0000313" key="1">
    <source>
        <dbReference type="EMBL" id="SDK90428.1"/>
    </source>
</evidence>
<keyword evidence="2" id="KW-1185">Reference proteome</keyword>
<dbReference type="EMBL" id="FNFY01000013">
    <property type="protein sequence ID" value="SDK90428.1"/>
    <property type="molecule type" value="Genomic_DNA"/>
</dbReference>
<sequence>MDNNELIEAEHICDRALLKVETALAHLKSAKSWGTFDMFGGGFLTSYFKTNKIEKAEKEIEQLHGELRKLNETSDDIRYALDGFEALTSLQKTLDIGLDDIYTNWKNQEHIKQNIKLLEELKDNLIELEKDLISKHA</sequence>
<evidence type="ECO:0008006" key="3">
    <source>
        <dbReference type="Google" id="ProtNLM"/>
    </source>
</evidence>